<protein>
    <recommendedName>
        <fullName evidence="5">DUF4878 domain-containing protein</fullName>
    </recommendedName>
</protein>
<accession>A0A0N9I1R4</accession>
<dbReference type="KEGG" id="kphy:AOZ06_18390"/>
<keyword evidence="4" id="KW-1185">Reference proteome</keyword>
<feature type="compositionally biased region" description="Gly residues" evidence="1">
    <location>
        <begin position="56"/>
        <end position="65"/>
    </location>
</feature>
<evidence type="ECO:0000313" key="4">
    <source>
        <dbReference type="Proteomes" id="UP000063699"/>
    </source>
</evidence>
<keyword evidence="2" id="KW-0812">Transmembrane</keyword>
<keyword evidence="2" id="KW-1133">Transmembrane helix</keyword>
<evidence type="ECO:0008006" key="5">
    <source>
        <dbReference type="Google" id="ProtNLM"/>
    </source>
</evidence>
<organism evidence="3 4">
    <name type="scientific">Kibdelosporangium phytohabitans</name>
    <dbReference type="NCBI Taxonomy" id="860235"/>
    <lineage>
        <taxon>Bacteria</taxon>
        <taxon>Bacillati</taxon>
        <taxon>Actinomycetota</taxon>
        <taxon>Actinomycetes</taxon>
        <taxon>Pseudonocardiales</taxon>
        <taxon>Pseudonocardiaceae</taxon>
        <taxon>Kibdelosporangium</taxon>
    </lineage>
</organism>
<evidence type="ECO:0000256" key="2">
    <source>
        <dbReference type="SAM" id="Phobius"/>
    </source>
</evidence>
<proteinExistence type="predicted"/>
<gene>
    <name evidence="3" type="ORF">AOZ06_18390</name>
</gene>
<dbReference type="Proteomes" id="UP000063699">
    <property type="component" value="Chromosome"/>
</dbReference>
<evidence type="ECO:0000256" key="1">
    <source>
        <dbReference type="SAM" id="MobiDB-lite"/>
    </source>
</evidence>
<keyword evidence="2" id="KW-0472">Membrane</keyword>
<sequence>MYQQPGNPGYPPPYPQPPRKNNTALIVGLVVVIVAAVVALVLVLVLRDGKSDSSTGGTGGSGSGDSTGSAQALGQKVVDVIQNHSGDEAERLVCKSDSKFLRTLSSIEGTEVKATLTDVAESGDTADVKFDLTRVSDGKVAKQKVSIKKVDEKWCIN</sequence>
<dbReference type="RefSeq" id="WP_054290532.1">
    <property type="nucleotide sequence ID" value="NZ_CP012752.1"/>
</dbReference>
<evidence type="ECO:0000313" key="3">
    <source>
        <dbReference type="EMBL" id="ALG08625.1"/>
    </source>
</evidence>
<reference evidence="3 4" key="1">
    <citation type="submission" date="2015-07" db="EMBL/GenBank/DDBJ databases">
        <title>Genome sequencing of Kibdelosporangium phytohabitans.</title>
        <authorList>
            <person name="Qin S."/>
            <person name="Xing K."/>
        </authorList>
    </citation>
    <scope>NUCLEOTIDE SEQUENCE [LARGE SCALE GENOMIC DNA]</scope>
    <source>
        <strain evidence="3 4">KLBMP1111</strain>
    </source>
</reference>
<dbReference type="EMBL" id="CP012752">
    <property type="protein sequence ID" value="ALG08625.1"/>
    <property type="molecule type" value="Genomic_DNA"/>
</dbReference>
<feature type="transmembrane region" description="Helical" evidence="2">
    <location>
        <begin position="24"/>
        <end position="46"/>
    </location>
</feature>
<name>A0A0N9I1R4_9PSEU</name>
<feature type="region of interest" description="Disordered" evidence="1">
    <location>
        <begin position="50"/>
        <end position="71"/>
    </location>
</feature>
<dbReference type="AlphaFoldDB" id="A0A0N9I1R4"/>